<dbReference type="EMBL" id="CP009238">
    <property type="protein sequence ID" value="AIL33226.1"/>
    <property type="molecule type" value="Genomic_DNA"/>
</dbReference>
<gene>
    <name evidence="7" type="ORF">IX83_07905</name>
</gene>
<sequence length="132" mass="14493">MSRFFVAFGSLVLGLGVALGAFGAHGLKHLVNPEKATYYIDIWHTAVEYQFLHGMALLIFAALADKICPRAYRWASIFSMIGMLIFSGSLYTIVLLDSPRVGMITPIGGVCLIASWFCFFIGTLLGKKQVLK</sequence>
<comment type="similarity">
    <text evidence="2">Belongs to the UPF0382 family.</text>
</comment>
<dbReference type="OrthoDB" id="9802121at2"/>
<evidence type="ECO:0000313" key="8">
    <source>
        <dbReference type="Proteomes" id="UP000028945"/>
    </source>
</evidence>
<comment type="subcellular location">
    <subcellularLocation>
        <location evidence="1">Membrane</location>
        <topology evidence="1">Multi-pass membrane protein</topology>
    </subcellularLocation>
</comment>
<dbReference type="KEGG" id="bpsi:IX83_07905"/>
<evidence type="ECO:0000256" key="3">
    <source>
        <dbReference type="ARBA" id="ARBA00022692"/>
    </source>
</evidence>
<keyword evidence="8" id="KW-1185">Reference proteome</keyword>
<evidence type="ECO:0000256" key="5">
    <source>
        <dbReference type="ARBA" id="ARBA00023136"/>
    </source>
</evidence>
<proteinExistence type="inferred from homology"/>
<reference evidence="7 8" key="1">
    <citation type="journal article" date="2014" name="BMC Genomics">
        <title>A genomic perspective on a new bacterial genus and species from the Alcaligenaceae family, Basilea psittacipulmonis.</title>
        <authorList>
            <person name="Whiteson K.L."/>
            <person name="Hernandez D."/>
            <person name="Lazarevic V."/>
            <person name="Gaia N."/>
            <person name="Farinelli L."/>
            <person name="Francois P."/>
            <person name="Pilo P."/>
            <person name="Frey J."/>
            <person name="Schrenzel J."/>
        </authorList>
    </citation>
    <scope>NUCLEOTIDE SEQUENCE [LARGE SCALE GENOMIC DNA]</scope>
    <source>
        <strain evidence="7 8">DSM 24701</strain>
    </source>
</reference>
<organism evidence="7 8">
    <name type="scientific">Basilea psittacipulmonis DSM 24701</name>
    <dbReference type="NCBI Taxonomy" id="1072685"/>
    <lineage>
        <taxon>Bacteria</taxon>
        <taxon>Pseudomonadati</taxon>
        <taxon>Pseudomonadota</taxon>
        <taxon>Betaproteobacteria</taxon>
        <taxon>Burkholderiales</taxon>
        <taxon>Alcaligenaceae</taxon>
        <taxon>Basilea</taxon>
    </lineage>
</organism>
<dbReference type="AlphaFoldDB" id="A0A077DGG6"/>
<dbReference type="InterPro" id="IPR006696">
    <property type="entry name" value="DUF423"/>
</dbReference>
<dbReference type="Proteomes" id="UP000028945">
    <property type="component" value="Chromosome"/>
</dbReference>
<dbReference type="GO" id="GO:0016020">
    <property type="term" value="C:membrane"/>
    <property type="evidence" value="ECO:0007669"/>
    <property type="project" value="UniProtKB-SubCell"/>
</dbReference>
<dbReference type="RefSeq" id="WP_038501006.1">
    <property type="nucleotide sequence ID" value="NZ_AFWK01000023.1"/>
</dbReference>
<dbReference type="PANTHER" id="PTHR43461">
    <property type="entry name" value="TRANSMEMBRANE PROTEIN 256"/>
    <property type="match status" value="1"/>
</dbReference>
<dbReference type="eggNOG" id="COG2363">
    <property type="taxonomic scope" value="Bacteria"/>
</dbReference>
<accession>A0A077DGG6</accession>
<dbReference type="Pfam" id="PF04241">
    <property type="entry name" value="DUF423"/>
    <property type="match status" value="1"/>
</dbReference>
<feature type="transmembrane region" description="Helical" evidence="6">
    <location>
        <begin position="71"/>
        <end position="94"/>
    </location>
</feature>
<evidence type="ECO:0000256" key="2">
    <source>
        <dbReference type="ARBA" id="ARBA00009694"/>
    </source>
</evidence>
<evidence type="ECO:0000256" key="4">
    <source>
        <dbReference type="ARBA" id="ARBA00022989"/>
    </source>
</evidence>
<dbReference type="PANTHER" id="PTHR43461:SF1">
    <property type="entry name" value="TRANSMEMBRANE PROTEIN 256"/>
    <property type="match status" value="1"/>
</dbReference>
<protein>
    <recommendedName>
        <fullName evidence="9">DUF423 domain-containing protein</fullName>
    </recommendedName>
</protein>
<evidence type="ECO:0000256" key="1">
    <source>
        <dbReference type="ARBA" id="ARBA00004141"/>
    </source>
</evidence>
<feature type="transmembrane region" description="Helical" evidence="6">
    <location>
        <begin position="47"/>
        <end position="64"/>
    </location>
</feature>
<evidence type="ECO:0000313" key="7">
    <source>
        <dbReference type="EMBL" id="AIL33226.1"/>
    </source>
</evidence>
<evidence type="ECO:0008006" key="9">
    <source>
        <dbReference type="Google" id="ProtNLM"/>
    </source>
</evidence>
<dbReference type="HOGENOM" id="CLU_096548_3_3_4"/>
<evidence type="ECO:0000256" key="6">
    <source>
        <dbReference type="SAM" id="Phobius"/>
    </source>
</evidence>
<name>A0A077DGG6_9BURK</name>
<keyword evidence="3 6" id="KW-0812">Transmembrane</keyword>
<keyword evidence="5 6" id="KW-0472">Membrane</keyword>
<keyword evidence="4 6" id="KW-1133">Transmembrane helix</keyword>
<dbReference type="STRING" id="1072685.IX83_07905"/>
<feature type="transmembrane region" description="Helical" evidence="6">
    <location>
        <begin position="106"/>
        <end position="126"/>
    </location>
</feature>